<feature type="region of interest" description="Disordered" evidence="3">
    <location>
        <begin position="67"/>
        <end position="148"/>
    </location>
</feature>
<feature type="domain" description="Transcription factor CBF/NF-Y/archaeal histone" evidence="4">
    <location>
        <begin position="152"/>
        <end position="198"/>
    </location>
</feature>
<keyword evidence="6" id="KW-1185">Reference proteome</keyword>
<accession>A0A9Q9AU70</accession>
<evidence type="ECO:0000256" key="2">
    <source>
        <dbReference type="ARBA" id="ARBA00023242"/>
    </source>
</evidence>
<dbReference type="GO" id="GO:0046982">
    <property type="term" value="F:protein heterodimerization activity"/>
    <property type="evidence" value="ECO:0007669"/>
    <property type="project" value="InterPro"/>
</dbReference>
<dbReference type="GO" id="GO:0017054">
    <property type="term" value="C:negative cofactor 2 complex"/>
    <property type="evidence" value="ECO:0007669"/>
    <property type="project" value="TreeGrafter"/>
</dbReference>
<evidence type="ECO:0000256" key="1">
    <source>
        <dbReference type="ARBA" id="ARBA00004123"/>
    </source>
</evidence>
<feature type="region of interest" description="Disordered" evidence="3">
    <location>
        <begin position="1"/>
        <end position="32"/>
    </location>
</feature>
<dbReference type="AlphaFoldDB" id="A0A9Q9AU70"/>
<dbReference type="CDD" id="cd22906">
    <property type="entry name" value="HFD_DRAP1"/>
    <property type="match status" value="1"/>
</dbReference>
<dbReference type="PANTHER" id="PTHR10252:SF5">
    <property type="entry name" value="DR1-ASSOCIATED COREPRESSOR"/>
    <property type="match status" value="1"/>
</dbReference>
<evidence type="ECO:0000313" key="5">
    <source>
        <dbReference type="EMBL" id="USW52077.1"/>
    </source>
</evidence>
<feature type="compositionally biased region" description="Polar residues" evidence="3">
    <location>
        <begin position="116"/>
        <end position="125"/>
    </location>
</feature>
<feature type="compositionally biased region" description="Low complexity" evidence="3">
    <location>
        <begin position="67"/>
        <end position="76"/>
    </location>
</feature>
<sequence>MDYRPQSPDLSGLAEPSGYRPSSPQLGEIPIAASPPFSQQQLFGSAFAGNNAYSDYHIPVTSIPQQIPYDQQFQPQPAMPASTRRKQVNYAEQNDDEDDFMPDAPVAKKSRRVKQEQSNDFQNGESEAIPPPAPVKSESNGDPTLGCQLKTSFPVARIKRIMQADEDIGKVAQVTPTVVSRALELFMTKLISAAAHQARGPEGAGGATKGPRRVLAQHLKKAIAADEKLDFLEEIVSKVPDAPTKAKKEVASDSEDTKPKKKGKKRKDSGDDF</sequence>
<evidence type="ECO:0000259" key="4">
    <source>
        <dbReference type="Pfam" id="PF00808"/>
    </source>
</evidence>
<protein>
    <submittedName>
        <fullName evidence="5">Transcription factor CBF/NF-Y/archaeal histone domain, histone-fold</fullName>
    </submittedName>
</protein>
<organism evidence="5 6">
    <name type="scientific">Septoria linicola</name>
    <dbReference type="NCBI Taxonomy" id="215465"/>
    <lineage>
        <taxon>Eukaryota</taxon>
        <taxon>Fungi</taxon>
        <taxon>Dikarya</taxon>
        <taxon>Ascomycota</taxon>
        <taxon>Pezizomycotina</taxon>
        <taxon>Dothideomycetes</taxon>
        <taxon>Dothideomycetidae</taxon>
        <taxon>Mycosphaerellales</taxon>
        <taxon>Mycosphaerellaceae</taxon>
        <taxon>Septoria</taxon>
    </lineage>
</organism>
<dbReference type="Pfam" id="PF00808">
    <property type="entry name" value="CBFD_NFYB_HMF"/>
    <property type="match status" value="1"/>
</dbReference>
<dbReference type="InterPro" id="IPR050568">
    <property type="entry name" value="Transcr_DNA_Rep_Reg"/>
</dbReference>
<feature type="compositionally biased region" description="Basic and acidic residues" evidence="3">
    <location>
        <begin position="244"/>
        <end position="258"/>
    </location>
</feature>
<keyword evidence="2" id="KW-0539">Nucleus</keyword>
<dbReference type="GO" id="GO:0001046">
    <property type="term" value="F:core promoter sequence-specific DNA binding"/>
    <property type="evidence" value="ECO:0007669"/>
    <property type="project" value="TreeGrafter"/>
</dbReference>
<dbReference type="Proteomes" id="UP001056384">
    <property type="component" value="Chromosome 4"/>
</dbReference>
<feature type="region of interest" description="Disordered" evidence="3">
    <location>
        <begin position="242"/>
        <end position="273"/>
    </location>
</feature>
<dbReference type="EMBL" id="CP099421">
    <property type="protein sequence ID" value="USW52077.1"/>
    <property type="molecule type" value="Genomic_DNA"/>
</dbReference>
<dbReference type="OrthoDB" id="653904at2759"/>
<dbReference type="PANTHER" id="PTHR10252">
    <property type="entry name" value="HISTONE-LIKE TRANSCRIPTION FACTOR CCAAT-RELATED"/>
    <property type="match status" value="1"/>
</dbReference>
<dbReference type="SUPFAM" id="SSF47113">
    <property type="entry name" value="Histone-fold"/>
    <property type="match status" value="1"/>
</dbReference>
<name>A0A9Q9AU70_9PEZI</name>
<dbReference type="InterPro" id="IPR003958">
    <property type="entry name" value="CBFA_NFYB_domain"/>
</dbReference>
<dbReference type="Gene3D" id="1.10.20.10">
    <property type="entry name" value="Histone, subunit A"/>
    <property type="match status" value="1"/>
</dbReference>
<dbReference type="GO" id="GO:0016251">
    <property type="term" value="F:RNA polymerase II general transcription initiation factor activity"/>
    <property type="evidence" value="ECO:0007669"/>
    <property type="project" value="TreeGrafter"/>
</dbReference>
<evidence type="ECO:0000256" key="3">
    <source>
        <dbReference type="SAM" id="MobiDB-lite"/>
    </source>
</evidence>
<proteinExistence type="predicted"/>
<comment type="subcellular location">
    <subcellularLocation>
        <location evidence="1">Nucleus</location>
    </subcellularLocation>
</comment>
<gene>
    <name evidence="5" type="ORF">Slin15195_G053960</name>
</gene>
<evidence type="ECO:0000313" key="6">
    <source>
        <dbReference type="Proteomes" id="UP001056384"/>
    </source>
</evidence>
<dbReference type="InterPro" id="IPR009072">
    <property type="entry name" value="Histone-fold"/>
</dbReference>
<reference evidence="5" key="1">
    <citation type="submission" date="2022-06" db="EMBL/GenBank/DDBJ databases">
        <title>Complete genome sequences of two strains of the flax pathogen Septoria linicola.</title>
        <authorList>
            <person name="Lapalu N."/>
            <person name="Simon A."/>
            <person name="Demenou B."/>
            <person name="Paumier D."/>
            <person name="Guillot M.-P."/>
            <person name="Gout L."/>
            <person name="Valade R."/>
        </authorList>
    </citation>
    <scope>NUCLEOTIDE SEQUENCE</scope>
    <source>
        <strain evidence="5">SE15195</strain>
    </source>
</reference>